<evidence type="ECO:0000313" key="2">
    <source>
        <dbReference type="EMBL" id="EYC18376.1"/>
    </source>
</evidence>
<gene>
    <name evidence="2" type="primary">Acey_s0028.g1828</name>
    <name evidence="2" type="ORF">Y032_0028g1828</name>
</gene>
<keyword evidence="1" id="KW-0812">Transmembrane</keyword>
<dbReference type="Proteomes" id="UP000024635">
    <property type="component" value="Unassembled WGS sequence"/>
</dbReference>
<keyword evidence="3" id="KW-1185">Reference proteome</keyword>
<name>A0A016UTU4_9BILA</name>
<evidence type="ECO:0000313" key="3">
    <source>
        <dbReference type="Proteomes" id="UP000024635"/>
    </source>
</evidence>
<organism evidence="2 3">
    <name type="scientific">Ancylostoma ceylanicum</name>
    <dbReference type="NCBI Taxonomy" id="53326"/>
    <lineage>
        <taxon>Eukaryota</taxon>
        <taxon>Metazoa</taxon>
        <taxon>Ecdysozoa</taxon>
        <taxon>Nematoda</taxon>
        <taxon>Chromadorea</taxon>
        <taxon>Rhabditida</taxon>
        <taxon>Rhabditina</taxon>
        <taxon>Rhabditomorpha</taxon>
        <taxon>Strongyloidea</taxon>
        <taxon>Ancylostomatidae</taxon>
        <taxon>Ancylostomatinae</taxon>
        <taxon>Ancylostoma</taxon>
    </lineage>
</organism>
<evidence type="ECO:0000256" key="1">
    <source>
        <dbReference type="SAM" id="Phobius"/>
    </source>
</evidence>
<reference evidence="3" key="1">
    <citation type="journal article" date="2015" name="Nat. Genet.">
        <title>The genome and transcriptome of the zoonotic hookworm Ancylostoma ceylanicum identify infection-specific gene families.</title>
        <authorList>
            <person name="Schwarz E.M."/>
            <person name="Hu Y."/>
            <person name="Antoshechkin I."/>
            <person name="Miller M.M."/>
            <person name="Sternberg P.W."/>
            <person name="Aroian R.V."/>
        </authorList>
    </citation>
    <scope>NUCLEOTIDE SEQUENCE</scope>
    <source>
        <strain evidence="3">HY135</strain>
    </source>
</reference>
<dbReference type="AlphaFoldDB" id="A0A016UTU4"/>
<feature type="transmembrane region" description="Helical" evidence="1">
    <location>
        <begin position="48"/>
        <end position="69"/>
    </location>
</feature>
<proteinExistence type="predicted"/>
<keyword evidence="1" id="KW-1133">Transmembrane helix</keyword>
<dbReference type="EMBL" id="JARK01001364">
    <property type="protein sequence ID" value="EYC18376.1"/>
    <property type="molecule type" value="Genomic_DNA"/>
</dbReference>
<keyword evidence="1" id="KW-0472">Membrane</keyword>
<accession>A0A016UTU4</accession>
<comment type="caution">
    <text evidence="2">The sequence shown here is derived from an EMBL/GenBank/DDBJ whole genome shotgun (WGS) entry which is preliminary data.</text>
</comment>
<protein>
    <submittedName>
        <fullName evidence="2">Uncharacterized protein</fullName>
    </submittedName>
</protein>
<sequence length="82" mass="9418">MVFVPLRLVISTNFRVDSGFAIRCTNEFSGAHQRTDVSGSEIKRGISLVFFCIYSYFIFFAAFCLFSFLQRQRSEPNPCRAC</sequence>